<evidence type="ECO:0000313" key="3">
    <source>
        <dbReference type="Proteomes" id="UP001178148"/>
    </source>
</evidence>
<feature type="compositionally biased region" description="Basic and acidic residues" evidence="1">
    <location>
        <begin position="228"/>
        <end position="238"/>
    </location>
</feature>
<reference evidence="2 3" key="1">
    <citation type="journal article" date="2023" name="bioRxiv">
        <title>An intranuclear bacterial parasite of deep-sea mussels expresses apoptosis inhibitors acquired from its host.</title>
        <authorList>
            <person name="Gonzalez Porras M.A."/>
            <person name="Assie A."/>
            <person name="Tietjen M."/>
            <person name="Violette M."/>
            <person name="Kleiner M."/>
            <person name="Gruber-Vodicka H."/>
            <person name="Dubilier N."/>
            <person name="Leisch N."/>
        </authorList>
    </citation>
    <scope>NUCLEOTIDE SEQUENCE [LARGE SCALE GENOMIC DNA]</scope>
    <source>
        <strain evidence="2">IAP13</strain>
    </source>
</reference>
<proteinExistence type="predicted"/>
<feature type="region of interest" description="Disordered" evidence="1">
    <location>
        <begin position="218"/>
        <end position="388"/>
    </location>
</feature>
<comment type="caution">
    <text evidence="2">The sequence shown here is derived from an EMBL/GenBank/DDBJ whole genome shotgun (WGS) entry which is preliminary data.</text>
</comment>
<gene>
    <name evidence="2" type="ORF">QS748_10795</name>
</gene>
<keyword evidence="3" id="KW-1185">Reference proteome</keyword>
<feature type="compositionally biased region" description="Polar residues" evidence="1">
    <location>
        <begin position="344"/>
        <end position="360"/>
    </location>
</feature>
<feature type="compositionally biased region" description="Low complexity" evidence="1">
    <location>
        <begin position="246"/>
        <end position="260"/>
    </location>
</feature>
<dbReference type="EMBL" id="JASXSV010000017">
    <property type="protein sequence ID" value="MDP0589639.1"/>
    <property type="molecule type" value="Genomic_DNA"/>
</dbReference>
<evidence type="ECO:0000256" key="1">
    <source>
        <dbReference type="SAM" id="MobiDB-lite"/>
    </source>
</evidence>
<feature type="compositionally biased region" description="Polar residues" evidence="1">
    <location>
        <begin position="379"/>
        <end position="388"/>
    </location>
</feature>
<accession>A0AA90NSB5</accession>
<protein>
    <submittedName>
        <fullName evidence="2">Uncharacterized protein</fullName>
    </submittedName>
</protein>
<dbReference type="AlphaFoldDB" id="A0AA90NSB5"/>
<sequence length="388" mass="42355">MYAGFLNGASHFANYASNIINGNPDQVPPMAEQPFIILQMPQTPHAQPIQVPIQSLAPHFNTLPSNFGLGASMMYDQMMAVCYTQLLQLEHHVAALQNQFSALCQSQISITPHVIPPFMIPMPQVMANIQGIGAMEQGVPPANLPPLQGYPVQTLPSMNTADPLGQFYFQPTMRPPLNMSSLTTRCPDFRQTPMQSMPGFASFSSGLNSFIPPHYSVPQAAPVSDENQVERSQVEHPIEVNIPPQESTLETSSPTSTYSLNHSVANDNNTDESLRPDEDNQSQTSLKKPASENIPDEEGYQPMTTQDDKYSEAGSSISSLYEDALNHVSSKSSDSNEDFDDTKSSVSNNSFYDTKSSASSEAFIMAPAPLDNNDDDTQPDQSSQKGKS</sequence>
<evidence type="ECO:0000313" key="2">
    <source>
        <dbReference type="EMBL" id="MDP0589639.1"/>
    </source>
</evidence>
<organism evidence="2 3">
    <name type="scientific">Candidatus Endonucleibacter bathymodioli</name>
    <dbReference type="NCBI Taxonomy" id="539814"/>
    <lineage>
        <taxon>Bacteria</taxon>
        <taxon>Pseudomonadati</taxon>
        <taxon>Pseudomonadota</taxon>
        <taxon>Gammaproteobacteria</taxon>
        <taxon>Oceanospirillales</taxon>
        <taxon>Endozoicomonadaceae</taxon>
        <taxon>Candidatus Endonucleibacter</taxon>
    </lineage>
</organism>
<name>A0AA90NSB5_9GAMM</name>
<dbReference type="Proteomes" id="UP001178148">
    <property type="component" value="Unassembled WGS sequence"/>
</dbReference>